<dbReference type="EMBL" id="LAZR01029385">
    <property type="protein sequence ID" value="KKL59735.1"/>
    <property type="molecule type" value="Genomic_DNA"/>
</dbReference>
<protein>
    <submittedName>
        <fullName evidence="1">Uncharacterized protein</fullName>
    </submittedName>
</protein>
<name>A0A0F9FQW0_9ZZZZ</name>
<sequence length="51" mass="5657">MNVRPDLGESAALSDFLRSQPVRLQHHANVPPELLLERLTELLGPADVVQI</sequence>
<comment type="caution">
    <text evidence="1">The sequence shown here is derived from an EMBL/GenBank/DDBJ whole genome shotgun (WGS) entry which is preliminary data.</text>
</comment>
<gene>
    <name evidence="1" type="ORF">LCGC14_2212330</name>
</gene>
<feature type="non-terminal residue" evidence="1">
    <location>
        <position position="51"/>
    </location>
</feature>
<organism evidence="1">
    <name type="scientific">marine sediment metagenome</name>
    <dbReference type="NCBI Taxonomy" id="412755"/>
    <lineage>
        <taxon>unclassified sequences</taxon>
        <taxon>metagenomes</taxon>
        <taxon>ecological metagenomes</taxon>
    </lineage>
</organism>
<evidence type="ECO:0000313" key="1">
    <source>
        <dbReference type="EMBL" id="KKL59735.1"/>
    </source>
</evidence>
<reference evidence="1" key="1">
    <citation type="journal article" date="2015" name="Nature">
        <title>Complex archaea that bridge the gap between prokaryotes and eukaryotes.</title>
        <authorList>
            <person name="Spang A."/>
            <person name="Saw J.H."/>
            <person name="Jorgensen S.L."/>
            <person name="Zaremba-Niedzwiedzka K."/>
            <person name="Martijn J."/>
            <person name="Lind A.E."/>
            <person name="van Eijk R."/>
            <person name="Schleper C."/>
            <person name="Guy L."/>
            <person name="Ettema T.J."/>
        </authorList>
    </citation>
    <scope>NUCLEOTIDE SEQUENCE</scope>
</reference>
<proteinExistence type="predicted"/>
<dbReference type="AlphaFoldDB" id="A0A0F9FQW0"/>
<accession>A0A0F9FQW0</accession>